<gene>
    <name evidence="1" type="ORF">AVDCRST_MAG64-298</name>
</gene>
<evidence type="ECO:0000313" key="1">
    <source>
        <dbReference type="EMBL" id="CAA9375875.1"/>
    </source>
</evidence>
<proteinExistence type="predicted"/>
<reference evidence="1" key="1">
    <citation type="submission" date="2020-02" db="EMBL/GenBank/DDBJ databases">
        <authorList>
            <person name="Meier V. D."/>
        </authorList>
    </citation>
    <scope>NUCLEOTIDE SEQUENCE</scope>
    <source>
        <strain evidence="1">AVDCRST_MAG64</strain>
    </source>
</reference>
<protein>
    <submittedName>
        <fullName evidence="1">Uncharacterized protein</fullName>
    </submittedName>
</protein>
<name>A0A6J4N5Y4_9BACT</name>
<dbReference type="EMBL" id="CADCUQ010000076">
    <property type="protein sequence ID" value="CAA9375875.1"/>
    <property type="molecule type" value="Genomic_DNA"/>
</dbReference>
<feature type="non-terminal residue" evidence="1">
    <location>
        <position position="37"/>
    </location>
</feature>
<feature type="non-terminal residue" evidence="1">
    <location>
        <position position="1"/>
    </location>
</feature>
<dbReference type="AlphaFoldDB" id="A0A6J4N5Y4"/>
<accession>A0A6J4N5Y4</accession>
<sequence length="37" mass="3905">CWRRHDLQVLVPHGVLLPTAPVSWGRASGPATAAGAR</sequence>
<organism evidence="1">
    <name type="scientific">uncultured Phycisphaerae bacterium</name>
    <dbReference type="NCBI Taxonomy" id="904963"/>
    <lineage>
        <taxon>Bacteria</taxon>
        <taxon>Pseudomonadati</taxon>
        <taxon>Planctomycetota</taxon>
        <taxon>Phycisphaerae</taxon>
        <taxon>environmental samples</taxon>
    </lineage>
</organism>